<dbReference type="HOGENOM" id="CLU_906259_0_0_1"/>
<protein>
    <submittedName>
        <fullName evidence="1">Uncharacterized protein</fullName>
    </submittedName>
</protein>
<sequence length="341" mass="38578">MQPADDALSQIVSQASQQIRGETKARLEIGDGQTGLDHDSTWVKEMKWAMHFVGKNLVEIYDAAHQPGLTSLLETITPESTQDERDYARHVALLYESFDREVDRCSWRVDSVPKETLQCLGGITKGQPSGNPFTVQKQDRSCNKYLTVARRYLAFCWRAYSMGRTSAKEKLGMVFTDEQWGLMVDIALELENDELRIRGASNIVHSSDYKASDDSGIFDVDDNYSDVGSDDGQDRTDRAGELPPLETLGLDQVVFRFMAASIKTKVAGAMYRNSLLCFCAAAGVRKQPLGYYEVYLYTAVLAALQWTMRIFFLELCFQDELRDVDSITYDAMEAFRLQHEE</sequence>
<keyword evidence="2" id="KW-1185">Reference proteome</keyword>
<dbReference type="AlphaFoldDB" id="A0A0A1T9F1"/>
<dbReference type="EMBL" id="CDHN01000005">
    <property type="protein sequence ID" value="CEJ93671.1"/>
    <property type="molecule type" value="Genomic_DNA"/>
</dbReference>
<reference evidence="1 2" key="1">
    <citation type="journal article" date="2015" name="Genome Announc.">
        <title>Draft Genome Sequence and Gene Annotation of the Entomopathogenic Fungus Verticillium hemipterigenum.</title>
        <authorList>
            <person name="Horn F."/>
            <person name="Habel A."/>
            <person name="Scharf D.H."/>
            <person name="Dworschak J."/>
            <person name="Brakhage A.A."/>
            <person name="Guthke R."/>
            <person name="Hertweck C."/>
            <person name="Linde J."/>
        </authorList>
    </citation>
    <scope>NUCLEOTIDE SEQUENCE [LARGE SCALE GENOMIC DNA]</scope>
</reference>
<dbReference type="STRING" id="1531966.A0A0A1T9F1"/>
<dbReference type="OrthoDB" id="5153040at2759"/>
<evidence type="ECO:0000313" key="1">
    <source>
        <dbReference type="EMBL" id="CEJ93671.1"/>
    </source>
</evidence>
<proteinExistence type="predicted"/>
<name>A0A0A1T9F1_9HYPO</name>
<dbReference type="Proteomes" id="UP000039046">
    <property type="component" value="Unassembled WGS sequence"/>
</dbReference>
<accession>A0A0A1T9F1</accession>
<gene>
    <name evidence="1" type="ORF">VHEMI09247</name>
</gene>
<evidence type="ECO:0000313" key="2">
    <source>
        <dbReference type="Proteomes" id="UP000039046"/>
    </source>
</evidence>
<organism evidence="1 2">
    <name type="scientific">[Torrubiella] hemipterigena</name>
    <dbReference type="NCBI Taxonomy" id="1531966"/>
    <lineage>
        <taxon>Eukaryota</taxon>
        <taxon>Fungi</taxon>
        <taxon>Dikarya</taxon>
        <taxon>Ascomycota</taxon>
        <taxon>Pezizomycotina</taxon>
        <taxon>Sordariomycetes</taxon>
        <taxon>Hypocreomycetidae</taxon>
        <taxon>Hypocreales</taxon>
        <taxon>Clavicipitaceae</taxon>
        <taxon>Clavicipitaceae incertae sedis</taxon>
        <taxon>'Torrubiella' clade</taxon>
    </lineage>
</organism>